<dbReference type="AlphaFoldDB" id="A0AAU9XKZ1"/>
<evidence type="ECO:0000256" key="2">
    <source>
        <dbReference type="PROSITE-ProRule" id="PRU00076"/>
    </source>
</evidence>
<name>A0AAU9XKZ1_9CNID</name>
<organism evidence="5 6">
    <name type="scientific">Pocillopora meandrina</name>
    <dbReference type="NCBI Taxonomy" id="46732"/>
    <lineage>
        <taxon>Eukaryota</taxon>
        <taxon>Metazoa</taxon>
        <taxon>Cnidaria</taxon>
        <taxon>Anthozoa</taxon>
        <taxon>Hexacorallia</taxon>
        <taxon>Scleractinia</taxon>
        <taxon>Astrocoeniina</taxon>
        <taxon>Pocilloporidae</taxon>
        <taxon>Pocillopora</taxon>
    </lineage>
</organism>
<feature type="region of interest" description="Disordered" evidence="3">
    <location>
        <begin position="333"/>
        <end position="357"/>
    </location>
</feature>
<dbReference type="Gene3D" id="2.10.25.10">
    <property type="entry name" value="Laminin"/>
    <property type="match status" value="1"/>
</dbReference>
<evidence type="ECO:0000256" key="1">
    <source>
        <dbReference type="ARBA" id="ARBA00023157"/>
    </source>
</evidence>
<comment type="caution">
    <text evidence="5">The sequence shown here is derived from an EMBL/GenBank/DDBJ whole genome shotgun (WGS) entry which is preliminary data.</text>
</comment>
<dbReference type="Pfam" id="PF00354">
    <property type="entry name" value="Pentaxin"/>
    <property type="match status" value="2"/>
</dbReference>
<dbReference type="Gene3D" id="2.60.120.200">
    <property type="match status" value="2"/>
</dbReference>
<dbReference type="CDD" id="cd00054">
    <property type="entry name" value="EGF_CA"/>
    <property type="match status" value="1"/>
</dbReference>
<dbReference type="PROSITE" id="PS50026">
    <property type="entry name" value="EGF_3"/>
    <property type="match status" value="1"/>
</dbReference>
<protein>
    <recommendedName>
        <fullName evidence="4">EGF-like domain-containing protein</fullName>
    </recommendedName>
</protein>
<evidence type="ECO:0000313" key="5">
    <source>
        <dbReference type="EMBL" id="CAH3151672.1"/>
    </source>
</evidence>
<dbReference type="InterPro" id="IPR013320">
    <property type="entry name" value="ConA-like_dom_sf"/>
</dbReference>
<evidence type="ECO:0000313" key="6">
    <source>
        <dbReference type="Proteomes" id="UP001159428"/>
    </source>
</evidence>
<dbReference type="SUPFAM" id="SSF57196">
    <property type="entry name" value="EGF/Laminin"/>
    <property type="match status" value="1"/>
</dbReference>
<keyword evidence="2" id="KW-0245">EGF-like domain</keyword>
<feature type="domain" description="EGF-like" evidence="4">
    <location>
        <begin position="294"/>
        <end position="332"/>
    </location>
</feature>
<feature type="non-terminal residue" evidence="5">
    <location>
        <position position="1"/>
    </location>
</feature>
<evidence type="ECO:0000256" key="3">
    <source>
        <dbReference type="SAM" id="MobiDB-lite"/>
    </source>
</evidence>
<keyword evidence="6" id="KW-1185">Reference proteome</keyword>
<feature type="compositionally biased region" description="Polar residues" evidence="3">
    <location>
        <begin position="333"/>
        <end position="348"/>
    </location>
</feature>
<comment type="caution">
    <text evidence="2">Lacks conserved residue(s) required for the propagation of feature annotation.</text>
</comment>
<evidence type="ECO:0000259" key="4">
    <source>
        <dbReference type="PROSITE" id="PS50026"/>
    </source>
</evidence>
<feature type="disulfide bond" evidence="2">
    <location>
        <begin position="303"/>
        <end position="320"/>
    </location>
</feature>
<dbReference type="EMBL" id="CALNXJ010000049">
    <property type="protein sequence ID" value="CAH3151672.1"/>
    <property type="molecule type" value="Genomic_DNA"/>
</dbReference>
<dbReference type="InterPro" id="IPR001759">
    <property type="entry name" value="PTX_dom"/>
</dbReference>
<proteinExistence type="predicted"/>
<dbReference type="SMART" id="SM00159">
    <property type="entry name" value="PTX"/>
    <property type="match status" value="1"/>
</dbReference>
<keyword evidence="1 2" id="KW-1015">Disulfide bond</keyword>
<dbReference type="Proteomes" id="UP001159428">
    <property type="component" value="Unassembled WGS sequence"/>
</dbReference>
<reference evidence="5 6" key="1">
    <citation type="submission" date="2022-05" db="EMBL/GenBank/DDBJ databases">
        <authorList>
            <consortium name="Genoscope - CEA"/>
            <person name="William W."/>
        </authorList>
    </citation>
    <scope>NUCLEOTIDE SEQUENCE [LARGE SCALE GENOMIC DNA]</scope>
</reference>
<dbReference type="InterPro" id="IPR000742">
    <property type="entry name" value="EGF"/>
</dbReference>
<gene>
    <name evidence="5" type="ORF">PMEA_00025330</name>
</gene>
<dbReference type="SMART" id="SM00181">
    <property type="entry name" value="EGF"/>
    <property type="match status" value="1"/>
</dbReference>
<dbReference type="PROSITE" id="PS00022">
    <property type="entry name" value="EGF_1"/>
    <property type="match status" value="1"/>
</dbReference>
<feature type="disulfide bond" evidence="2">
    <location>
        <begin position="322"/>
        <end position="331"/>
    </location>
</feature>
<sequence length="619" mass="69011">SLSNVFATSSPKDEMVFLCVRIQPGQSPKMEAIVNANFGSKKTSDGVKYENVQWTQVIVGQNQGNDGTITNDTPFYGRISNLNIWFNSLTDAQITNWYNEVQKYYIPNILKWPELGSSSRIGDVHFVKVTSAERQWRDVLDSEVDVQTTNNVSATKSFKSGSGVVIEVERQSPVSCSNAIDSATVDGVLISVDGSWKRIKYKQTFMETQKCFAIFGSVPDWASGIFNPRVLDFDLDLDELWKEEYLGPNGNHFDGVNALCGDEHFWMVNQPNTPVAGVSLRRKSGRAIAGISTFGKYCDANPCKNGGTCVEVPSTKTYKCNCTDAFTGKNCSEPTPVAQSTDASQTVASLDRGNGQPENSDDYDFELIFSKTQHTSHVKHDMNKQWITDFTVCAWIHTPDLQQSQKMTVISILIEKNGGNQNVVRLRIDGEGNIYFSSGSDGTSLSNVFATSSPKNEMVFLCVRIKPDKSPYIEAIVNTDFGSNKTSDGVKYENVQWTQVIIGQNQDNDGTITNDTPFYGRISNLNIWFNPFTDAHITNWYNGGKKDYKPTILTWPELGSSSRIGDVHFVKVTSAERRKFNGLDTLPDYPSALSRVRITRKSSTNILRYCTVGYFVQKK</sequence>
<dbReference type="Pfam" id="PF00008">
    <property type="entry name" value="EGF"/>
    <property type="match status" value="1"/>
</dbReference>
<dbReference type="SUPFAM" id="SSF49899">
    <property type="entry name" value="Concanavalin A-like lectins/glucanases"/>
    <property type="match status" value="2"/>
</dbReference>
<feature type="non-terminal residue" evidence="5">
    <location>
        <position position="619"/>
    </location>
</feature>
<accession>A0AAU9XKZ1</accession>